<feature type="region of interest" description="Disordered" evidence="1">
    <location>
        <begin position="132"/>
        <end position="152"/>
    </location>
</feature>
<gene>
    <name evidence="2" type="ORF">Nepgr_029707</name>
</gene>
<dbReference type="AlphaFoldDB" id="A0AAD3TET8"/>
<proteinExistence type="predicted"/>
<comment type="caution">
    <text evidence="2">The sequence shown here is derived from an EMBL/GenBank/DDBJ whole genome shotgun (WGS) entry which is preliminary data.</text>
</comment>
<keyword evidence="3" id="KW-1185">Reference proteome</keyword>
<evidence type="ECO:0000313" key="2">
    <source>
        <dbReference type="EMBL" id="GMH27864.1"/>
    </source>
</evidence>
<dbReference type="EMBL" id="BSYO01000033">
    <property type="protein sequence ID" value="GMH27864.1"/>
    <property type="molecule type" value="Genomic_DNA"/>
</dbReference>
<evidence type="ECO:0000313" key="3">
    <source>
        <dbReference type="Proteomes" id="UP001279734"/>
    </source>
</evidence>
<reference evidence="2" key="1">
    <citation type="submission" date="2023-05" db="EMBL/GenBank/DDBJ databases">
        <title>Nepenthes gracilis genome sequencing.</title>
        <authorList>
            <person name="Fukushima K."/>
        </authorList>
    </citation>
    <scope>NUCLEOTIDE SEQUENCE</scope>
    <source>
        <strain evidence="2">SING2019-196</strain>
    </source>
</reference>
<dbReference type="Proteomes" id="UP001279734">
    <property type="component" value="Unassembled WGS sequence"/>
</dbReference>
<evidence type="ECO:0000256" key="1">
    <source>
        <dbReference type="SAM" id="MobiDB-lite"/>
    </source>
</evidence>
<sequence>MVALKLHPPPVCFSKMLEMEDGVFCCTGIGVLAAFVAADSQNLRNWRAMRCGQKRHSNGLLLQSACPQAPADDSGSHVGLEGGPSDRVLDAKALKVSSSAHVVPSSSGMGMVSFSSAAESIPVLVEDEEGLKDLDNPSCDLDQLEESPDGAPSAEHCLEFVVDDSTPNSIARISRKYSWLISGHIVPTNVSPRDFLIGSQLGKDQVGFQDDLNSAPLACCMVADPQEKVADQMHSPEGCPVIESAQSHVVSDAAEVGSDPLSRAIQMLTKDEALHLTLNALVPDHGNRLHTHVDGLIFRKGDATLGIGESSAAQVGPSWRLDQETGHGYGDVTHVVQSILEDGGLATALESLPSHSHQHIGHLSGECAARGSEAAKLMGVDVGKDLENLSCVHQYEVAPNLASCPIGRKRVGLPCGHQEAAGTASSSFTSSGAKVADHDSIVPPFEEVELKMAKIEAPIAAREASPNSASRISFDVERLHRKLVELKAQRCLTLSPTQMPYCPQAAHGYVPEEAPTGNEAADLETKFRDDAEHPTYFQGPSLELDEDALFAKQALGPGMSFGGGMLYLVILLAKPAYFSTKGRGKFRVAFGWFSFELNGCATVKTGVFNCVHP</sequence>
<protein>
    <submittedName>
        <fullName evidence="2">Uncharacterized protein</fullName>
    </submittedName>
</protein>
<accession>A0AAD3TET8</accession>
<name>A0AAD3TET8_NEPGR</name>
<organism evidence="2 3">
    <name type="scientific">Nepenthes gracilis</name>
    <name type="common">Slender pitcher plant</name>
    <dbReference type="NCBI Taxonomy" id="150966"/>
    <lineage>
        <taxon>Eukaryota</taxon>
        <taxon>Viridiplantae</taxon>
        <taxon>Streptophyta</taxon>
        <taxon>Embryophyta</taxon>
        <taxon>Tracheophyta</taxon>
        <taxon>Spermatophyta</taxon>
        <taxon>Magnoliopsida</taxon>
        <taxon>eudicotyledons</taxon>
        <taxon>Gunneridae</taxon>
        <taxon>Pentapetalae</taxon>
        <taxon>Caryophyllales</taxon>
        <taxon>Nepenthaceae</taxon>
        <taxon>Nepenthes</taxon>
    </lineage>
</organism>